<dbReference type="Proteomes" id="UP001165064">
    <property type="component" value="Unassembled WGS sequence"/>
</dbReference>
<dbReference type="EMBL" id="BSXS01003323">
    <property type="protein sequence ID" value="GME81047.1"/>
    <property type="molecule type" value="Genomic_DNA"/>
</dbReference>
<evidence type="ECO:0000313" key="1">
    <source>
        <dbReference type="EMBL" id="GME81047.1"/>
    </source>
</evidence>
<proteinExistence type="predicted"/>
<comment type="caution">
    <text evidence="1">The sequence shown here is derived from an EMBL/GenBank/DDBJ whole genome shotgun (WGS) entry which is preliminary data.</text>
</comment>
<organism evidence="1 2">
    <name type="scientific">Ambrosiozyma monospora</name>
    <name type="common">Yeast</name>
    <name type="synonym">Endomycopsis monosporus</name>
    <dbReference type="NCBI Taxonomy" id="43982"/>
    <lineage>
        <taxon>Eukaryota</taxon>
        <taxon>Fungi</taxon>
        <taxon>Dikarya</taxon>
        <taxon>Ascomycota</taxon>
        <taxon>Saccharomycotina</taxon>
        <taxon>Pichiomycetes</taxon>
        <taxon>Pichiales</taxon>
        <taxon>Pichiaceae</taxon>
        <taxon>Ambrosiozyma</taxon>
    </lineage>
</organism>
<name>A0ACB5T3V0_AMBMO</name>
<sequence>MSDSKKCYIGNYFDGDNSSSISRISSQSCGSTNSSKQPTIKNQNLMLEDFLPSFEMHNYMLNRTLLDTEYIRDERTSPPPSYEEHTNKSEGTVPPDHVSPEARIARFVDPTVNPKMLVLNNLNTLQTLELPIKLTIVLTKTLPPGSGYSERETPLKVYKPGDTVTGYTLVENPSKDPIPFEMFLVSLEGTATTESAYYSDSTLTRNDFLKMFDLCACHHYGTIDVGPTADRCGEVCPKTGARYGLSDDKILKPGEKYKKLFMFKIPSALLDTACKHQFPDHLNLPPSFGVDVESFKGEAGRIQVDKNFGYGHLGMIGSPIKTNDLSTYGQSISYSINVRMIGRQLDFYKKFYTKKTDHDFDFISIRSVQHFFRVSTAGMSHNDDPVSTCFFKYHFSSDEQIEQLMKVYSDISKELKLKRYLIVAGVTDLSEQQAIMEDLSYNEKKIYQLESVQHDEPLTESTRLKTVKANVRDVVKNVTAATLTKGLFNKVASGELDITIIGWCPSS</sequence>
<accession>A0ACB5T3V0</accession>
<protein>
    <submittedName>
        <fullName evidence="1">Unnamed protein product</fullName>
    </submittedName>
</protein>
<evidence type="ECO:0000313" key="2">
    <source>
        <dbReference type="Proteomes" id="UP001165064"/>
    </source>
</evidence>
<keyword evidence="2" id="KW-1185">Reference proteome</keyword>
<gene>
    <name evidence="1" type="ORF">Amon02_000473300</name>
</gene>
<reference evidence="1" key="1">
    <citation type="submission" date="2023-04" db="EMBL/GenBank/DDBJ databases">
        <title>Ambrosiozyma monospora NBRC 10751.</title>
        <authorList>
            <person name="Ichikawa N."/>
            <person name="Sato H."/>
            <person name="Tonouchi N."/>
        </authorList>
    </citation>
    <scope>NUCLEOTIDE SEQUENCE</scope>
    <source>
        <strain evidence="1">NBRC 10751</strain>
    </source>
</reference>